<feature type="transmembrane region" description="Helical" evidence="5">
    <location>
        <begin position="96"/>
        <end position="115"/>
    </location>
</feature>
<dbReference type="OrthoDB" id="9771198at2"/>
<evidence type="ECO:0000259" key="6">
    <source>
        <dbReference type="PROSITE" id="PS50801"/>
    </source>
</evidence>
<dbReference type="EMBL" id="FNHZ01000004">
    <property type="protein sequence ID" value="SDM98099.1"/>
    <property type="molecule type" value="Genomic_DNA"/>
</dbReference>
<organism evidence="7 8">
    <name type="scientific">Lachnospira pectinoschiza</name>
    <dbReference type="NCBI Taxonomy" id="28052"/>
    <lineage>
        <taxon>Bacteria</taxon>
        <taxon>Bacillati</taxon>
        <taxon>Bacillota</taxon>
        <taxon>Clostridia</taxon>
        <taxon>Lachnospirales</taxon>
        <taxon>Lachnospiraceae</taxon>
        <taxon>Lachnospira</taxon>
    </lineage>
</organism>
<dbReference type="GO" id="GO:0055085">
    <property type="term" value="P:transmembrane transport"/>
    <property type="evidence" value="ECO:0007669"/>
    <property type="project" value="InterPro"/>
</dbReference>
<feature type="domain" description="STAS" evidence="6">
    <location>
        <begin position="445"/>
        <end position="545"/>
    </location>
</feature>
<evidence type="ECO:0000313" key="8">
    <source>
        <dbReference type="Proteomes" id="UP000187651"/>
    </source>
</evidence>
<feature type="transmembrane region" description="Helical" evidence="5">
    <location>
        <begin position="56"/>
        <end position="89"/>
    </location>
</feature>
<evidence type="ECO:0000256" key="3">
    <source>
        <dbReference type="ARBA" id="ARBA00022989"/>
    </source>
</evidence>
<dbReference type="PROSITE" id="PS50801">
    <property type="entry name" value="STAS"/>
    <property type="match status" value="1"/>
</dbReference>
<evidence type="ECO:0000313" key="7">
    <source>
        <dbReference type="EMBL" id="SDM98099.1"/>
    </source>
</evidence>
<proteinExistence type="predicted"/>
<feature type="transmembrane region" description="Helical" evidence="5">
    <location>
        <begin position="172"/>
        <end position="193"/>
    </location>
</feature>
<dbReference type="Pfam" id="PF00916">
    <property type="entry name" value="Sulfate_transp"/>
    <property type="match status" value="1"/>
</dbReference>
<keyword evidence="2 5" id="KW-0812">Transmembrane</keyword>
<dbReference type="Proteomes" id="UP000187651">
    <property type="component" value="Unassembled WGS sequence"/>
</dbReference>
<dbReference type="Gene3D" id="3.30.750.24">
    <property type="entry name" value="STAS domain"/>
    <property type="match status" value="1"/>
</dbReference>
<keyword evidence="8" id="KW-1185">Reference proteome</keyword>
<dbReference type="InterPro" id="IPR011547">
    <property type="entry name" value="SLC26A/SulP_dom"/>
</dbReference>
<evidence type="ECO:0000256" key="2">
    <source>
        <dbReference type="ARBA" id="ARBA00022692"/>
    </source>
</evidence>
<dbReference type="CDD" id="cd07042">
    <property type="entry name" value="STAS_SulP_like_sulfate_transporter"/>
    <property type="match status" value="1"/>
</dbReference>
<dbReference type="SUPFAM" id="SSF52091">
    <property type="entry name" value="SpoIIaa-like"/>
    <property type="match status" value="1"/>
</dbReference>
<dbReference type="GO" id="GO:0016020">
    <property type="term" value="C:membrane"/>
    <property type="evidence" value="ECO:0007669"/>
    <property type="project" value="UniProtKB-SubCell"/>
</dbReference>
<evidence type="ECO:0000256" key="5">
    <source>
        <dbReference type="SAM" id="Phobius"/>
    </source>
</evidence>
<feature type="transmembrane region" description="Helical" evidence="5">
    <location>
        <begin position="199"/>
        <end position="217"/>
    </location>
</feature>
<sequence>MNQFVPKLFDCMKNYSKKQFAADFVSGIIVAIIALPLSIALALASGVGPEEGIYTAIFAGFVISFLGGSNVQIAGPTAAFATIVAGIVAKNGMDGLVVATIMAGIILVVMGFLKFGNLIRFIPYTITTGFTFGIAVTILVGQIKDFLGLTFKTSPIETMDKIKACIESIDSFNYQALIVGVVALAILIIWPRFKALEKIPASLIAVIVTVVMVKLGMKVKTIGDLYTISNKLPGLTVPHVSLEMIKNLTPDAFTIAILAGIESLLSCVVSDGMIGSRHKPNQELVAQGAGNIVSALFGGIPATGAIARTAANVKNGGRTPVAGMVHSITLLLILVVLMPYAAWIPMPCIAAILFQVAYNMSGWREMLNLLKHSPKSDILVLLVTCIFTIVFDLVVAIGVGIVLAALLFLNRMANVTEIKSWKYIGEGIDEHNDPEAIRLKEVPKNTVVYEIIGPMFFAAADKFVDIELGAEVKVLVIRMRGVPAMDVTALRSLKNIYTICNKRGITLVLSHVQDQPKSVMEHADFIKLVGKENFCKNIDASLERAREIVEMA</sequence>
<dbReference type="InterPro" id="IPR002645">
    <property type="entry name" value="STAS_dom"/>
</dbReference>
<accession>A0A1G9XML9</accession>
<gene>
    <name evidence="7" type="ORF">SAMN05216544_1568</name>
</gene>
<dbReference type="InterPro" id="IPR001902">
    <property type="entry name" value="SLC26A/SulP_fam"/>
</dbReference>
<dbReference type="InterPro" id="IPR036513">
    <property type="entry name" value="STAS_dom_sf"/>
</dbReference>
<evidence type="ECO:0000256" key="4">
    <source>
        <dbReference type="ARBA" id="ARBA00023136"/>
    </source>
</evidence>
<evidence type="ECO:0000256" key="1">
    <source>
        <dbReference type="ARBA" id="ARBA00004141"/>
    </source>
</evidence>
<feature type="transmembrane region" description="Helical" evidence="5">
    <location>
        <begin position="121"/>
        <end position="141"/>
    </location>
</feature>
<feature type="transmembrane region" description="Helical" evidence="5">
    <location>
        <begin position="378"/>
        <end position="409"/>
    </location>
</feature>
<name>A0A1G9XML9_9FIRM</name>
<feature type="transmembrane region" description="Helical" evidence="5">
    <location>
        <begin position="328"/>
        <end position="358"/>
    </location>
</feature>
<dbReference type="Pfam" id="PF01740">
    <property type="entry name" value="STAS"/>
    <property type="match status" value="1"/>
</dbReference>
<dbReference type="AlphaFoldDB" id="A0A1G9XML9"/>
<comment type="subcellular location">
    <subcellularLocation>
        <location evidence="1">Membrane</location>
        <topology evidence="1">Multi-pass membrane protein</topology>
    </subcellularLocation>
</comment>
<keyword evidence="4 5" id="KW-0472">Membrane</keyword>
<feature type="transmembrane region" description="Helical" evidence="5">
    <location>
        <begin position="20"/>
        <end position="44"/>
    </location>
</feature>
<dbReference type="PANTHER" id="PTHR11814">
    <property type="entry name" value="SULFATE TRANSPORTER"/>
    <property type="match status" value="1"/>
</dbReference>
<keyword evidence="3 5" id="KW-1133">Transmembrane helix</keyword>
<protein>
    <submittedName>
        <fullName evidence="7">Sulfate permease, SulP family</fullName>
    </submittedName>
</protein>
<reference evidence="8" key="1">
    <citation type="submission" date="2016-10" db="EMBL/GenBank/DDBJ databases">
        <authorList>
            <person name="Varghese N."/>
            <person name="Submissions S."/>
        </authorList>
    </citation>
    <scope>NUCLEOTIDE SEQUENCE [LARGE SCALE GENOMIC DNA]</scope>
    <source>
        <strain evidence="8">M83</strain>
    </source>
</reference>
<dbReference type="RefSeq" id="WP_074521660.1">
    <property type="nucleotide sequence ID" value="NZ_FNHZ01000004.1"/>
</dbReference>